<dbReference type="PROSITE" id="PS51352">
    <property type="entry name" value="THIOREDOXIN_2"/>
    <property type="match status" value="1"/>
</dbReference>
<evidence type="ECO:0000256" key="3">
    <source>
        <dbReference type="ARBA" id="ARBA00023157"/>
    </source>
</evidence>
<evidence type="ECO:0000313" key="7">
    <source>
        <dbReference type="EMBL" id="MBF9236118.1"/>
    </source>
</evidence>
<feature type="signal peptide" evidence="5">
    <location>
        <begin position="1"/>
        <end position="19"/>
    </location>
</feature>
<gene>
    <name evidence="7" type="ORF">I2I05_01800</name>
</gene>
<dbReference type="EMBL" id="JADQDQ010000001">
    <property type="protein sequence ID" value="MBF9236118.1"/>
    <property type="molecule type" value="Genomic_DNA"/>
</dbReference>
<dbReference type="SUPFAM" id="SSF52833">
    <property type="entry name" value="Thioredoxin-like"/>
    <property type="match status" value="1"/>
</dbReference>
<dbReference type="Gene3D" id="3.40.30.10">
    <property type="entry name" value="Glutaredoxin"/>
    <property type="match status" value="1"/>
</dbReference>
<keyword evidence="5" id="KW-0732">Signal</keyword>
<comment type="subcellular location">
    <subcellularLocation>
        <location evidence="1">Cell envelope</location>
    </subcellularLocation>
</comment>
<evidence type="ECO:0000256" key="1">
    <source>
        <dbReference type="ARBA" id="ARBA00004196"/>
    </source>
</evidence>
<organism evidence="7 8">
    <name type="scientific">Hymenobacter jeongseonensis</name>
    <dbReference type="NCBI Taxonomy" id="2791027"/>
    <lineage>
        <taxon>Bacteria</taxon>
        <taxon>Pseudomonadati</taxon>
        <taxon>Bacteroidota</taxon>
        <taxon>Cytophagia</taxon>
        <taxon>Cytophagales</taxon>
        <taxon>Hymenobacteraceae</taxon>
        <taxon>Hymenobacter</taxon>
    </lineage>
</organism>
<name>A0ABS0ICN8_9BACT</name>
<comment type="caution">
    <text evidence="7">The sequence shown here is derived from an EMBL/GenBank/DDBJ whole genome shotgun (WGS) entry which is preliminary data.</text>
</comment>
<keyword evidence="4" id="KW-0676">Redox-active center</keyword>
<accession>A0ABS0ICN8</accession>
<keyword evidence="3" id="KW-1015">Disulfide bond</keyword>
<dbReference type="PANTHER" id="PTHR42852">
    <property type="entry name" value="THIOL:DISULFIDE INTERCHANGE PROTEIN DSBE"/>
    <property type="match status" value="1"/>
</dbReference>
<sequence>MTKYLLGILLVVSGFRATAQIPYPFAVKGRIGHLNAPAKVYLVRGFQVLDSATLKNGVFALKGSTEVPSQAQLVLQRNGRRPDLQRLTGNRIQLFLEPGPVVVTSTDSLPLAKLAGGPLTRDYLRLDAALQPAFSRIKATGIEYQRATEEQRKAPAFAERMQQVFAATNKEIYQQQAAFVKANPASWVSLEALQQMGFMQEPRYATEGALYEALSPALKASRPGRSYGEMVQALKNVAVGALAPAFTQQTPEGKPVSLADYRGRYVLVDFWASWCKPCREENPTVLKAYNAFKSRNFEVLSVSIDNNRDKWLKAITDDQLPWMQVSDLQGVGGEAPRLYGVRSIPQNFLLDPQGKILAVNLHGAELEAALARFIK</sequence>
<evidence type="ECO:0000259" key="6">
    <source>
        <dbReference type="PROSITE" id="PS51352"/>
    </source>
</evidence>
<evidence type="ECO:0000313" key="8">
    <source>
        <dbReference type="Proteomes" id="UP000597617"/>
    </source>
</evidence>
<keyword evidence="8" id="KW-1185">Reference proteome</keyword>
<dbReference type="Proteomes" id="UP000597617">
    <property type="component" value="Unassembled WGS sequence"/>
</dbReference>
<dbReference type="CDD" id="cd02966">
    <property type="entry name" value="TlpA_like_family"/>
    <property type="match status" value="1"/>
</dbReference>
<feature type="chain" id="PRO_5046737231" evidence="5">
    <location>
        <begin position="20"/>
        <end position="375"/>
    </location>
</feature>
<evidence type="ECO:0000256" key="2">
    <source>
        <dbReference type="ARBA" id="ARBA00022748"/>
    </source>
</evidence>
<evidence type="ECO:0000256" key="5">
    <source>
        <dbReference type="SAM" id="SignalP"/>
    </source>
</evidence>
<proteinExistence type="predicted"/>
<dbReference type="InterPro" id="IPR013766">
    <property type="entry name" value="Thioredoxin_domain"/>
</dbReference>
<dbReference type="InterPro" id="IPR000866">
    <property type="entry name" value="AhpC/TSA"/>
</dbReference>
<protein>
    <submittedName>
        <fullName evidence="7">AhpC/TSA family protein</fullName>
    </submittedName>
</protein>
<dbReference type="InterPro" id="IPR036249">
    <property type="entry name" value="Thioredoxin-like_sf"/>
</dbReference>
<reference evidence="7 8" key="1">
    <citation type="submission" date="2020-11" db="EMBL/GenBank/DDBJ databases">
        <authorList>
            <person name="Kim M.K."/>
        </authorList>
    </citation>
    <scope>NUCLEOTIDE SEQUENCE [LARGE SCALE GENOMIC DNA]</scope>
    <source>
        <strain evidence="7 8">BT683</strain>
    </source>
</reference>
<feature type="domain" description="Thioredoxin" evidence="6">
    <location>
        <begin position="237"/>
        <end position="375"/>
    </location>
</feature>
<keyword evidence="2" id="KW-0201">Cytochrome c-type biogenesis</keyword>
<dbReference type="Pfam" id="PF14289">
    <property type="entry name" value="DUF4369"/>
    <property type="match status" value="1"/>
</dbReference>
<dbReference type="PANTHER" id="PTHR42852:SF6">
    <property type="entry name" value="THIOL:DISULFIDE INTERCHANGE PROTEIN DSBE"/>
    <property type="match status" value="1"/>
</dbReference>
<evidence type="ECO:0000256" key="4">
    <source>
        <dbReference type="ARBA" id="ARBA00023284"/>
    </source>
</evidence>
<dbReference type="RefSeq" id="WP_196280488.1">
    <property type="nucleotide sequence ID" value="NZ_JADQDQ010000001.1"/>
</dbReference>
<dbReference type="InterPro" id="IPR025380">
    <property type="entry name" value="DUF4369"/>
</dbReference>
<dbReference type="InterPro" id="IPR050553">
    <property type="entry name" value="Thioredoxin_ResA/DsbE_sf"/>
</dbReference>
<dbReference type="Pfam" id="PF00578">
    <property type="entry name" value="AhpC-TSA"/>
    <property type="match status" value="1"/>
</dbReference>